<dbReference type="InterPro" id="IPR051058">
    <property type="entry name" value="GDSL_Est/Lipase"/>
</dbReference>
<evidence type="ECO:0000313" key="7">
    <source>
        <dbReference type="EMBL" id="GHA89164.1"/>
    </source>
</evidence>
<evidence type="ECO:0000256" key="1">
    <source>
        <dbReference type="ARBA" id="ARBA00008668"/>
    </source>
</evidence>
<dbReference type="GO" id="GO:0016788">
    <property type="term" value="F:hydrolase activity, acting on ester bonds"/>
    <property type="evidence" value="ECO:0007669"/>
    <property type="project" value="InterPro"/>
</dbReference>
<dbReference type="PIRSF" id="PIRSF037375">
    <property type="entry name" value="Autotrns_EstA"/>
    <property type="match status" value="1"/>
</dbReference>
<reference evidence="7" key="1">
    <citation type="journal article" date="2014" name="Int. J. Syst. Evol. Microbiol.">
        <title>Complete genome sequence of Corynebacterium casei LMG S-19264T (=DSM 44701T), isolated from a smear-ripened cheese.</title>
        <authorList>
            <consortium name="US DOE Joint Genome Institute (JGI-PGF)"/>
            <person name="Walter F."/>
            <person name="Albersmeier A."/>
            <person name="Kalinowski J."/>
            <person name="Ruckert C."/>
        </authorList>
    </citation>
    <scope>NUCLEOTIDE SEQUENCE</scope>
    <source>
        <strain evidence="7">KCTC 23077</strain>
    </source>
</reference>
<comment type="similarity">
    <text evidence="1">Belongs to the 'GDSL' lipolytic enzyme family.</text>
</comment>
<dbReference type="InterPro" id="IPR001087">
    <property type="entry name" value="GDSL"/>
</dbReference>
<dbReference type="SUPFAM" id="SSF52266">
    <property type="entry name" value="SGNH hydrolase"/>
    <property type="match status" value="1"/>
</dbReference>
<dbReference type="InterPro" id="IPR006315">
    <property type="entry name" value="OM_autotransptr_brl_dom"/>
</dbReference>
<accession>A0A918W992</accession>
<protein>
    <submittedName>
        <fullName evidence="7">Lipase/esterase</fullName>
    </submittedName>
</protein>
<dbReference type="PROSITE" id="PS51208">
    <property type="entry name" value="AUTOTRANSPORTER"/>
    <property type="match status" value="1"/>
</dbReference>
<feature type="active site" evidence="4">
    <location>
        <position position="299"/>
    </location>
</feature>
<dbReference type="PANTHER" id="PTHR45648">
    <property type="entry name" value="GDSL LIPASE/ACYLHYDROLASE FAMILY PROTEIN (AFU_ORTHOLOGUE AFUA_4G14700)"/>
    <property type="match status" value="1"/>
</dbReference>
<dbReference type="SUPFAM" id="SSF103515">
    <property type="entry name" value="Autotransporter"/>
    <property type="match status" value="1"/>
</dbReference>
<dbReference type="InterPro" id="IPR005546">
    <property type="entry name" value="Autotransporte_beta"/>
</dbReference>
<keyword evidence="3" id="KW-0378">Hydrolase</keyword>
<gene>
    <name evidence="7" type="primary">estA</name>
    <name evidence="7" type="ORF">GCM10007067_28850</name>
</gene>
<feature type="active site" description="Nucleophile" evidence="4">
    <location>
        <position position="33"/>
    </location>
</feature>
<evidence type="ECO:0000256" key="2">
    <source>
        <dbReference type="ARBA" id="ARBA00022729"/>
    </source>
</evidence>
<dbReference type="InterPro" id="IPR017186">
    <property type="entry name" value="Lipase_autotranspt_EstA"/>
</dbReference>
<evidence type="ECO:0000313" key="8">
    <source>
        <dbReference type="Proteomes" id="UP000646426"/>
    </source>
</evidence>
<keyword evidence="2 5" id="KW-0732">Signal</keyword>
<evidence type="ECO:0000256" key="4">
    <source>
        <dbReference type="PIRSR" id="PIRSR037375-1"/>
    </source>
</evidence>
<dbReference type="Pfam" id="PF03797">
    <property type="entry name" value="Autotransporter"/>
    <property type="match status" value="1"/>
</dbReference>
<feature type="active site" evidence="4">
    <location>
        <position position="302"/>
    </location>
</feature>
<dbReference type="AlphaFoldDB" id="A0A918W992"/>
<dbReference type="Gene3D" id="3.40.50.1110">
    <property type="entry name" value="SGNH hydrolase"/>
    <property type="match status" value="1"/>
</dbReference>
<dbReference type="EMBL" id="BMYD01000006">
    <property type="protein sequence ID" value="GHA89164.1"/>
    <property type="molecule type" value="Genomic_DNA"/>
</dbReference>
<proteinExistence type="inferred from homology"/>
<reference evidence="7" key="2">
    <citation type="submission" date="2020-09" db="EMBL/GenBank/DDBJ databases">
        <authorList>
            <person name="Sun Q."/>
            <person name="Kim S."/>
        </authorList>
    </citation>
    <scope>NUCLEOTIDE SEQUENCE</scope>
    <source>
        <strain evidence="7">KCTC 23077</strain>
    </source>
</reference>
<sequence length="625" mass="65105">MKLTRTALAAALALAAAPTFAQTYSQTIFFGDSLTDSGAFRPLLVAQNPAAAVLGRFTTNPGLVWAEYLADFYGTRADPALQYRLTGLPPPDAPIGVVTNPGATNFAIGGARTGVPNPTALGPALPVTAQVGRYLATTGGSADPNALYTVWGGANDLFFAAQNPPADAPATIGAAVRSQISAIGTLQAAGARYVLVPSIPDLGLTPEARRQSDAAQAGLTQLARGYNTALYTGLATAGLRVIPLNMFSLFQEVVANPSTFGFTNVTGTACQPQITAQSLTCRPDTYVNPSAPFTYAFADGVHPTLAAHEIIADYAVSMLEAPRRVGVLTNSAAAVGRARADRVATRMIGAPAGAGAGWWADVRADVQRYEHGDLYDGAGPALTGGVDFTSGNLVYGAFAGFGRSGMDWGLRGGSFDQSDATLGAHVAWRSGGGWVDAQLSYSRLDFDIDRTVVLGQSVRTHRASADGDNLAMGVQGGFEFGDGALRHGPVVAALAQRIDIDAFAEDQPTLSTSLSYPEQNFDSLIGSVGWQMSLRASEHFAPYARATIDREFEDAPAEAFAQAQSIPGSTPYAVPGVQFDDSYGTVLLGTRMELFGFDANVGASLTVGQDDGSNTTVFATIGQRF</sequence>
<dbReference type="InterPro" id="IPR036709">
    <property type="entry name" value="Autotransporte_beta_dom_sf"/>
</dbReference>
<name>A0A918W992_9GAMM</name>
<feature type="signal peptide" evidence="5">
    <location>
        <begin position="1"/>
        <end position="21"/>
    </location>
</feature>
<comment type="caution">
    <text evidence="7">The sequence shown here is derived from an EMBL/GenBank/DDBJ whole genome shotgun (WGS) entry which is preliminary data.</text>
</comment>
<evidence type="ECO:0000256" key="5">
    <source>
        <dbReference type="SAM" id="SignalP"/>
    </source>
</evidence>
<evidence type="ECO:0000256" key="3">
    <source>
        <dbReference type="ARBA" id="ARBA00022801"/>
    </source>
</evidence>
<dbReference type="GO" id="GO:0019867">
    <property type="term" value="C:outer membrane"/>
    <property type="evidence" value="ECO:0007669"/>
    <property type="project" value="InterPro"/>
</dbReference>
<dbReference type="NCBIfam" id="TIGR01414">
    <property type="entry name" value="autotrans_barl"/>
    <property type="match status" value="1"/>
</dbReference>
<dbReference type="Proteomes" id="UP000646426">
    <property type="component" value="Unassembled WGS sequence"/>
</dbReference>
<feature type="chain" id="PRO_5037204224" evidence="5">
    <location>
        <begin position="22"/>
        <end position="625"/>
    </location>
</feature>
<feature type="domain" description="Autotransporter" evidence="6">
    <location>
        <begin position="351"/>
        <end position="625"/>
    </location>
</feature>
<organism evidence="7 8">
    <name type="scientific">Cognatilysobacter bugurensis</name>
    <dbReference type="NCBI Taxonomy" id="543356"/>
    <lineage>
        <taxon>Bacteria</taxon>
        <taxon>Pseudomonadati</taxon>
        <taxon>Pseudomonadota</taxon>
        <taxon>Gammaproteobacteria</taxon>
        <taxon>Lysobacterales</taxon>
        <taxon>Lysobacteraceae</taxon>
        <taxon>Cognatilysobacter</taxon>
    </lineage>
</organism>
<evidence type="ECO:0000259" key="6">
    <source>
        <dbReference type="PROSITE" id="PS51208"/>
    </source>
</evidence>
<dbReference type="CDD" id="cd01847">
    <property type="entry name" value="Triacylglycerol_lipase_like"/>
    <property type="match status" value="1"/>
</dbReference>
<keyword evidence="8" id="KW-1185">Reference proteome</keyword>
<dbReference type="Pfam" id="PF00657">
    <property type="entry name" value="Lipase_GDSL"/>
    <property type="match status" value="1"/>
</dbReference>
<dbReference type="PANTHER" id="PTHR45648:SF22">
    <property type="entry name" value="GDSL LIPASE_ACYLHYDROLASE FAMILY PROTEIN (AFU_ORTHOLOGUE AFUA_4G14700)"/>
    <property type="match status" value="1"/>
</dbReference>
<dbReference type="InterPro" id="IPR036514">
    <property type="entry name" value="SGNH_hydro_sf"/>
</dbReference>
<dbReference type="SMART" id="SM00869">
    <property type="entry name" value="Autotransporter"/>
    <property type="match status" value="1"/>
</dbReference>
<dbReference type="Gene3D" id="2.40.128.130">
    <property type="entry name" value="Autotransporter beta-domain"/>
    <property type="match status" value="1"/>
</dbReference>